<keyword evidence="5 9" id="KW-0812">Transmembrane</keyword>
<name>A0A918DF25_9RHOB</name>
<accession>A0A918DF25</accession>
<evidence type="ECO:0000256" key="3">
    <source>
        <dbReference type="ARBA" id="ARBA00022475"/>
    </source>
</evidence>
<evidence type="ECO:0000313" key="11">
    <source>
        <dbReference type="EMBL" id="GGO38620.1"/>
    </source>
</evidence>
<protein>
    <recommendedName>
        <fullName evidence="9">TRAP transporter small permease protein</fullName>
    </recommendedName>
</protein>
<comment type="subunit">
    <text evidence="9">The complex comprises the extracytoplasmic solute receptor protein and the two transmembrane proteins.</text>
</comment>
<dbReference type="GO" id="GO:0022857">
    <property type="term" value="F:transmembrane transporter activity"/>
    <property type="evidence" value="ECO:0007669"/>
    <property type="project" value="UniProtKB-UniRule"/>
</dbReference>
<sequence length="196" mass="20471">MTGGPQTSEGSRKNGLFAMLEGIADGLSLLAGYLAALCVILLTGLILAEIAVAMLARIIPLMPSGIGIAWEYSAYLMGGAFMLGAGMTLRAGQQIRVELLLRAWGGRFHALFDTLSSVAGAATTIYLAVAMISLTIRTYGHGEVSQDSLTPLWVPQAGLALGACLLALQMVVRMLANLLRQPAERPELGAATAIEG</sequence>
<keyword evidence="4 9" id="KW-0997">Cell inner membrane</keyword>
<reference evidence="11 12" key="1">
    <citation type="journal article" date="2014" name="Int. J. Syst. Evol. Microbiol.">
        <title>Complete genome sequence of Corynebacterium casei LMG S-19264T (=DSM 44701T), isolated from a smear-ripened cheese.</title>
        <authorList>
            <consortium name="US DOE Joint Genome Institute (JGI-PGF)"/>
            <person name="Walter F."/>
            <person name="Albersmeier A."/>
            <person name="Kalinowski J."/>
            <person name="Ruckert C."/>
        </authorList>
    </citation>
    <scope>NUCLEOTIDE SEQUENCE [LARGE SCALE GENOMIC DNA]</scope>
    <source>
        <strain evidence="11 12">CGMCC 1.7029</strain>
    </source>
</reference>
<evidence type="ECO:0000256" key="5">
    <source>
        <dbReference type="ARBA" id="ARBA00022692"/>
    </source>
</evidence>
<dbReference type="Pfam" id="PF04290">
    <property type="entry name" value="DctQ"/>
    <property type="match status" value="1"/>
</dbReference>
<organism evidence="11 12">
    <name type="scientific">Gemmobacter aquaticus</name>
    <dbReference type="NCBI Taxonomy" id="490185"/>
    <lineage>
        <taxon>Bacteria</taxon>
        <taxon>Pseudomonadati</taxon>
        <taxon>Pseudomonadota</taxon>
        <taxon>Alphaproteobacteria</taxon>
        <taxon>Rhodobacterales</taxon>
        <taxon>Paracoccaceae</taxon>
        <taxon>Gemmobacter</taxon>
    </lineage>
</organism>
<evidence type="ECO:0000256" key="1">
    <source>
        <dbReference type="ARBA" id="ARBA00004429"/>
    </source>
</evidence>
<dbReference type="PANTHER" id="PTHR35011:SF10">
    <property type="entry name" value="TRAP TRANSPORTER SMALL PERMEASE PROTEIN"/>
    <property type="match status" value="1"/>
</dbReference>
<evidence type="ECO:0000256" key="8">
    <source>
        <dbReference type="ARBA" id="ARBA00038436"/>
    </source>
</evidence>
<comment type="function">
    <text evidence="9">Part of the tripartite ATP-independent periplasmic (TRAP) transport system.</text>
</comment>
<dbReference type="EMBL" id="BMLP01000013">
    <property type="protein sequence ID" value="GGO38620.1"/>
    <property type="molecule type" value="Genomic_DNA"/>
</dbReference>
<dbReference type="PANTHER" id="PTHR35011">
    <property type="entry name" value="2,3-DIKETO-L-GULONATE TRAP TRANSPORTER SMALL PERMEASE PROTEIN YIAM"/>
    <property type="match status" value="1"/>
</dbReference>
<evidence type="ECO:0000256" key="6">
    <source>
        <dbReference type="ARBA" id="ARBA00022989"/>
    </source>
</evidence>
<proteinExistence type="inferred from homology"/>
<keyword evidence="12" id="KW-1185">Reference proteome</keyword>
<feature type="transmembrane region" description="Helical" evidence="9">
    <location>
        <begin position="27"/>
        <end position="60"/>
    </location>
</feature>
<feature type="transmembrane region" description="Helical" evidence="9">
    <location>
        <begin position="156"/>
        <end position="176"/>
    </location>
</feature>
<evidence type="ECO:0000256" key="9">
    <source>
        <dbReference type="RuleBase" id="RU369079"/>
    </source>
</evidence>
<evidence type="ECO:0000259" key="10">
    <source>
        <dbReference type="Pfam" id="PF04290"/>
    </source>
</evidence>
<dbReference type="InterPro" id="IPR007387">
    <property type="entry name" value="TRAP_DctQ"/>
</dbReference>
<evidence type="ECO:0000313" key="12">
    <source>
        <dbReference type="Proteomes" id="UP000598196"/>
    </source>
</evidence>
<dbReference type="InterPro" id="IPR055348">
    <property type="entry name" value="DctQ"/>
</dbReference>
<comment type="subcellular location">
    <subcellularLocation>
        <location evidence="1 9">Cell inner membrane</location>
        <topology evidence="1 9">Multi-pass membrane protein</topology>
    </subcellularLocation>
</comment>
<dbReference type="Proteomes" id="UP000598196">
    <property type="component" value="Unassembled WGS sequence"/>
</dbReference>
<evidence type="ECO:0000256" key="7">
    <source>
        <dbReference type="ARBA" id="ARBA00023136"/>
    </source>
</evidence>
<comment type="caution">
    <text evidence="11">The sequence shown here is derived from an EMBL/GenBank/DDBJ whole genome shotgun (WGS) entry which is preliminary data.</text>
</comment>
<keyword evidence="3" id="KW-1003">Cell membrane</keyword>
<comment type="similarity">
    <text evidence="8 9">Belongs to the TRAP transporter small permease family.</text>
</comment>
<feature type="transmembrane region" description="Helical" evidence="9">
    <location>
        <begin position="110"/>
        <end position="136"/>
    </location>
</feature>
<feature type="transmembrane region" description="Helical" evidence="9">
    <location>
        <begin position="72"/>
        <end position="89"/>
    </location>
</feature>
<evidence type="ECO:0000256" key="4">
    <source>
        <dbReference type="ARBA" id="ARBA00022519"/>
    </source>
</evidence>
<keyword evidence="2 9" id="KW-0813">Transport</keyword>
<dbReference type="GO" id="GO:0005886">
    <property type="term" value="C:plasma membrane"/>
    <property type="evidence" value="ECO:0007669"/>
    <property type="project" value="UniProtKB-SubCell"/>
</dbReference>
<dbReference type="GO" id="GO:0015740">
    <property type="term" value="P:C4-dicarboxylate transport"/>
    <property type="evidence" value="ECO:0007669"/>
    <property type="project" value="TreeGrafter"/>
</dbReference>
<keyword evidence="7 9" id="KW-0472">Membrane</keyword>
<evidence type="ECO:0000256" key="2">
    <source>
        <dbReference type="ARBA" id="ARBA00022448"/>
    </source>
</evidence>
<keyword evidence="6 9" id="KW-1133">Transmembrane helix</keyword>
<gene>
    <name evidence="11" type="ORF">GCM10010991_36180</name>
</gene>
<dbReference type="OrthoDB" id="4250245at2"/>
<feature type="domain" description="Tripartite ATP-independent periplasmic transporters DctQ component" evidence="10">
    <location>
        <begin position="54"/>
        <end position="177"/>
    </location>
</feature>
<dbReference type="AlphaFoldDB" id="A0A918DF25"/>